<proteinExistence type="predicted"/>
<sequence length="137" mass="13024">MAAAESGRVGIVLVSHSKEVADSVARLAAGLAGVADAPVAGAGGGPDGGLGTSSELITDAAHRVDGGAGVAVLVDLGSAVLTVKSLLAEGDELPEPARLVDAPLVEGAVAAVVTAAGGADLDAVAAAAGEAYDYRKL</sequence>
<dbReference type="PROSITE" id="PS51096">
    <property type="entry name" value="PTS_EIIA_TYPE_4"/>
    <property type="match status" value="1"/>
</dbReference>
<accession>A0ABP6CQC3</accession>
<protein>
    <submittedName>
        <fullName evidence="3">PTS fructose transporter subunit IIA</fullName>
    </submittedName>
</protein>
<gene>
    <name evidence="3" type="ORF">GCM10009863_39560</name>
</gene>
<dbReference type="EMBL" id="BAAARJ010000012">
    <property type="protein sequence ID" value="GAA2621568.1"/>
    <property type="molecule type" value="Genomic_DNA"/>
</dbReference>
<dbReference type="InterPro" id="IPR004701">
    <property type="entry name" value="PTS_EIIA_man-typ"/>
</dbReference>
<name>A0ABP6CQC3_9ACTN</name>
<dbReference type="SUPFAM" id="SSF53062">
    <property type="entry name" value="PTS system fructose IIA component-like"/>
    <property type="match status" value="1"/>
</dbReference>
<dbReference type="InterPro" id="IPR039643">
    <property type="entry name" value="DhaM"/>
</dbReference>
<evidence type="ECO:0000256" key="1">
    <source>
        <dbReference type="ARBA" id="ARBA00022679"/>
    </source>
</evidence>
<reference evidence="4" key="1">
    <citation type="journal article" date="2019" name="Int. J. Syst. Evol. Microbiol.">
        <title>The Global Catalogue of Microorganisms (GCM) 10K type strain sequencing project: providing services to taxonomists for standard genome sequencing and annotation.</title>
        <authorList>
            <consortium name="The Broad Institute Genomics Platform"/>
            <consortium name="The Broad Institute Genome Sequencing Center for Infectious Disease"/>
            <person name="Wu L."/>
            <person name="Ma J."/>
        </authorList>
    </citation>
    <scope>NUCLEOTIDE SEQUENCE [LARGE SCALE GENOMIC DNA]</scope>
    <source>
        <strain evidence="4">JCM 16373</strain>
    </source>
</reference>
<comment type="caution">
    <text evidence="3">The sequence shown here is derived from an EMBL/GenBank/DDBJ whole genome shotgun (WGS) entry which is preliminary data.</text>
</comment>
<feature type="domain" description="PTS EIIA type-4" evidence="2">
    <location>
        <begin position="8"/>
        <end position="137"/>
    </location>
</feature>
<evidence type="ECO:0000313" key="3">
    <source>
        <dbReference type="EMBL" id="GAA2621568.1"/>
    </source>
</evidence>
<organism evidence="3 4">
    <name type="scientific">Streptomyces axinellae</name>
    <dbReference type="NCBI Taxonomy" id="552788"/>
    <lineage>
        <taxon>Bacteria</taxon>
        <taxon>Bacillati</taxon>
        <taxon>Actinomycetota</taxon>
        <taxon>Actinomycetes</taxon>
        <taxon>Kitasatosporales</taxon>
        <taxon>Streptomycetaceae</taxon>
        <taxon>Streptomyces</taxon>
    </lineage>
</organism>
<dbReference type="InterPro" id="IPR036662">
    <property type="entry name" value="PTS_EIIA_man-typ_sf"/>
</dbReference>
<dbReference type="PANTHER" id="PTHR38594">
    <property type="entry name" value="PEP-DEPENDENT DIHYDROXYACETONE KINASE, PHOSPHORYL DONOR SUBUNIT DHAM"/>
    <property type="match status" value="1"/>
</dbReference>
<keyword evidence="4" id="KW-1185">Reference proteome</keyword>
<keyword evidence="1" id="KW-0808">Transferase</keyword>
<dbReference type="Pfam" id="PF03610">
    <property type="entry name" value="EIIA-man"/>
    <property type="match status" value="1"/>
</dbReference>
<dbReference type="Proteomes" id="UP001501447">
    <property type="component" value="Unassembled WGS sequence"/>
</dbReference>
<evidence type="ECO:0000313" key="4">
    <source>
        <dbReference type="Proteomes" id="UP001501447"/>
    </source>
</evidence>
<dbReference type="PANTHER" id="PTHR38594:SF1">
    <property type="entry name" value="PEP-DEPENDENT DIHYDROXYACETONE KINASE, PHOSPHORYL DONOR SUBUNIT DHAM"/>
    <property type="match status" value="1"/>
</dbReference>
<dbReference type="Gene3D" id="3.40.50.510">
    <property type="entry name" value="Phosphotransferase system, mannose-type IIA component"/>
    <property type="match status" value="1"/>
</dbReference>
<evidence type="ECO:0000259" key="2">
    <source>
        <dbReference type="PROSITE" id="PS51096"/>
    </source>
</evidence>
<dbReference type="RefSeq" id="WP_344567654.1">
    <property type="nucleotide sequence ID" value="NZ_BAAARJ010000012.1"/>
</dbReference>